<keyword evidence="3" id="KW-1185">Reference proteome</keyword>
<dbReference type="AlphaFoldDB" id="A0A5N6ZGW9"/>
<gene>
    <name evidence="2" type="ORF">BDV28DRAFT_45161</name>
</gene>
<evidence type="ECO:0000256" key="1">
    <source>
        <dbReference type="SAM" id="Phobius"/>
    </source>
</evidence>
<protein>
    <submittedName>
        <fullName evidence="2">Uncharacterized protein</fullName>
    </submittedName>
</protein>
<evidence type="ECO:0000313" key="2">
    <source>
        <dbReference type="EMBL" id="KAE8355370.1"/>
    </source>
</evidence>
<keyword evidence="1" id="KW-1133">Transmembrane helix</keyword>
<evidence type="ECO:0000313" key="3">
    <source>
        <dbReference type="Proteomes" id="UP000327118"/>
    </source>
</evidence>
<dbReference type="Proteomes" id="UP000327118">
    <property type="component" value="Unassembled WGS sequence"/>
</dbReference>
<name>A0A5N6ZGW9_9EURO</name>
<proteinExistence type="predicted"/>
<reference evidence="3" key="1">
    <citation type="submission" date="2019-04" db="EMBL/GenBank/DDBJ databases">
        <title>Friends and foes A comparative genomics studyof 23 Aspergillus species from section Flavi.</title>
        <authorList>
            <consortium name="DOE Joint Genome Institute"/>
            <person name="Kjaerbolling I."/>
            <person name="Vesth T."/>
            <person name="Frisvad J.C."/>
            <person name="Nybo J.L."/>
            <person name="Theobald S."/>
            <person name="Kildgaard S."/>
            <person name="Isbrandt T."/>
            <person name="Kuo A."/>
            <person name="Sato A."/>
            <person name="Lyhne E.K."/>
            <person name="Kogle M.E."/>
            <person name="Wiebenga A."/>
            <person name="Kun R.S."/>
            <person name="Lubbers R.J."/>
            <person name="Makela M.R."/>
            <person name="Barry K."/>
            <person name="Chovatia M."/>
            <person name="Clum A."/>
            <person name="Daum C."/>
            <person name="Haridas S."/>
            <person name="He G."/>
            <person name="LaButti K."/>
            <person name="Lipzen A."/>
            <person name="Mondo S."/>
            <person name="Riley R."/>
            <person name="Salamov A."/>
            <person name="Simmons B.A."/>
            <person name="Magnuson J.K."/>
            <person name="Henrissat B."/>
            <person name="Mortensen U.H."/>
            <person name="Larsen T.O."/>
            <person name="Devries R.P."/>
            <person name="Grigoriev I.V."/>
            <person name="Machida M."/>
            <person name="Baker S.E."/>
            <person name="Andersen M.R."/>
        </authorList>
    </citation>
    <scope>NUCLEOTIDE SEQUENCE [LARGE SCALE GENOMIC DNA]</scope>
    <source>
        <strain evidence="3">CBS 553.77</strain>
    </source>
</reference>
<keyword evidence="1" id="KW-0472">Membrane</keyword>
<sequence length="82" mass="9218">MEFSLRIRSTSQCWLNGERRSAIPNLHLTLLLIITVVTSSLHFSLSFGCSNLPVPWHFPSSCRQTPSPVSPLIRSMLHSLVD</sequence>
<dbReference type="EMBL" id="ML739053">
    <property type="protein sequence ID" value="KAE8355370.1"/>
    <property type="molecule type" value="Genomic_DNA"/>
</dbReference>
<keyword evidence="1" id="KW-0812">Transmembrane</keyword>
<accession>A0A5N6ZGW9</accession>
<feature type="transmembrane region" description="Helical" evidence="1">
    <location>
        <begin position="26"/>
        <end position="45"/>
    </location>
</feature>
<organism evidence="2 3">
    <name type="scientific">Aspergillus coremiiformis</name>
    <dbReference type="NCBI Taxonomy" id="138285"/>
    <lineage>
        <taxon>Eukaryota</taxon>
        <taxon>Fungi</taxon>
        <taxon>Dikarya</taxon>
        <taxon>Ascomycota</taxon>
        <taxon>Pezizomycotina</taxon>
        <taxon>Eurotiomycetes</taxon>
        <taxon>Eurotiomycetidae</taxon>
        <taxon>Eurotiales</taxon>
        <taxon>Aspergillaceae</taxon>
        <taxon>Aspergillus</taxon>
        <taxon>Aspergillus subgen. Circumdati</taxon>
    </lineage>
</organism>